<evidence type="ECO:0000313" key="2">
    <source>
        <dbReference type="Proteomes" id="UP001056120"/>
    </source>
</evidence>
<name>A0ACB9EQJ8_9ASTR</name>
<dbReference type="EMBL" id="CM042034">
    <property type="protein sequence ID" value="KAI3760722.1"/>
    <property type="molecule type" value="Genomic_DNA"/>
</dbReference>
<evidence type="ECO:0000313" key="1">
    <source>
        <dbReference type="EMBL" id="KAI3760722.1"/>
    </source>
</evidence>
<gene>
    <name evidence="1" type="ORF">L1987_51121</name>
</gene>
<protein>
    <submittedName>
        <fullName evidence="1">Uncharacterized protein</fullName>
    </submittedName>
</protein>
<reference evidence="2" key="1">
    <citation type="journal article" date="2022" name="Mol. Ecol. Resour.">
        <title>The genomes of chicory, endive, great burdock and yacon provide insights into Asteraceae palaeo-polyploidization history and plant inulin production.</title>
        <authorList>
            <person name="Fan W."/>
            <person name="Wang S."/>
            <person name="Wang H."/>
            <person name="Wang A."/>
            <person name="Jiang F."/>
            <person name="Liu H."/>
            <person name="Zhao H."/>
            <person name="Xu D."/>
            <person name="Zhang Y."/>
        </authorList>
    </citation>
    <scope>NUCLEOTIDE SEQUENCE [LARGE SCALE GENOMIC DNA]</scope>
    <source>
        <strain evidence="2">cv. Yunnan</strain>
    </source>
</reference>
<keyword evidence="2" id="KW-1185">Reference proteome</keyword>
<dbReference type="Proteomes" id="UP001056120">
    <property type="component" value="Linkage Group LG17"/>
</dbReference>
<reference evidence="1 2" key="2">
    <citation type="journal article" date="2022" name="Mol. Ecol. Resour.">
        <title>The genomes of chicory, endive, great burdock and yacon provide insights into Asteraceae paleo-polyploidization history and plant inulin production.</title>
        <authorList>
            <person name="Fan W."/>
            <person name="Wang S."/>
            <person name="Wang H."/>
            <person name="Wang A."/>
            <person name="Jiang F."/>
            <person name="Liu H."/>
            <person name="Zhao H."/>
            <person name="Xu D."/>
            <person name="Zhang Y."/>
        </authorList>
    </citation>
    <scope>NUCLEOTIDE SEQUENCE [LARGE SCALE GENOMIC DNA]</scope>
    <source>
        <strain evidence="2">cv. Yunnan</strain>
        <tissue evidence="1">Leaves</tissue>
    </source>
</reference>
<accession>A0ACB9EQJ8</accession>
<proteinExistence type="predicted"/>
<sequence>MNTPANIPFSWENTPGVRKDPCHENLAGDRWRVAVHDNSSTGERRRVGIHDNSSTEEGRLPPPPCVSQPRLRSSSRRSKDDDPFLMAYKECTKSNKKVSLTSPNKREEIDVVKKEAHTIAPPLTSQRLIAPSLITTRIGRN</sequence>
<organism evidence="1 2">
    <name type="scientific">Smallanthus sonchifolius</name>
    <dbReference type="NCBI Taxonomy" id="185202"/>
    <lineage>
        <taxon>Eukaryota</taxon>
        <taxon>Viridiplantae</taxon>
        <taxon>Streptophyta</taxon>
        <taxon>Embryophyta</taxon>
        <taxon>Tracheophyta</taxon>
        <taxon>Spermatophyta</taxon>
        <taxon>Magnoliopsida</taxon>
        <taxon>eudicotyledons</taxon>
        <taxon>Gunneridae</taxon>
        <taxon>Pentapetalae</taxon>
        <taxon>asterids</taxon>
        <taxon>campanulids</taxon>
        <taxon>Asterales</taxon>
        <taxon>Asteraceae</taxon>
        <taxon>Asteroideae</taxon>
        <taxon>Heliantheae alliance</taxon>
        <taxon>Millerieae</taxon>
        <taxon>Smallanthus</taxon>
    </lineage>
</organism>
<comment type="caution">
    <text evidence="1">The sequence shown here is derived from an EMBL/GenBank/DDBJ whole genome shotgun (WGS) entry which is preliminary data.</text>
</comment>